<dbReference type="AlphaFoldDB" id="A0AAC9BEN2"/>
<organism evidence="2 3">
    <name type="scientific">Ralstonia insidiosa</name>
    <dbReference type="NCBI Taxonomy" id="190721"/>
    <lineage>
        <taxon>Bacteria</taxon>
        <taxon>Pseudomonadati</taxon>
        <taxon>Pseudomonadota</taxon>
        <taxon>Betaproteobacteria</taxon>
        <taxon>Burkholderiales</taxon>
        <taxon>Burkholderiaceae</taxon>
        <taxon>Ralstonia</taxon>
    </lineage>
</organism>
<evidence type="ECO:0000256" key="1">
    <source>
        <dbReference type="SAM" id="SignalP"/>
    </source>
</evidence>
<accession>A0AAC9BEN2</accession>
<evidence type="ECO:0008006" key="4">
    <source>
        <dbReference type="Google" id="ProtNLM"/>
    </source>
</evidence>
<dbReference type="KEGG" id="rin:ACS15_0829"/>
<keyword evidence="1" id="KW-0732">Signal</keyword>
<proteinExistence type="predicted"/>
<protein>
    <recommendedName>
        <fullName evidence="4">Copper-binding protein</fullName>
    </recommendedName>
</protein>
<evidence type="ECO:0000313" key="2">
    <source>
        <dbReference type="EMBL" id="ANH72788.1"/>
    </source>
</evidence>
<dbReference type="Proteomes" id="UP000077927">
    <property type="component" value="Chromosome 1"/>
</dbReference>
<gene>
    <name evidence="2" type="ORF">ACS15_0829</name>
</gene>
<feature type="signal peptide" evidence="1">
    <location>
        <begin position="1"/>
        <end position="22"/>
    </location>
</feature>
<feature type="chain" id="PRO_5042091661" description="Copper-binding protein" evidence="1">
    <location>
        <begin position="23"/>
        <end position="119"/>
    </location>
</feature>
<name>A0AAC9BEN2_9RALS</name>
<dbReference type="EMBL" id="CP012605">
    <property type="protein sequence ID" value="ANH72788.1"/>
    <property type="molecule type" value="Genomic_DNA"/>
</dbReference>
<evidence type="ECO:0000313" key="3">
    <source>
        <dbReference type="Proteomes" id="UP000077927"/>
    </source>
</evidence>
<reference evidence="2 3" key="1">
    <citation type="submission" date="2015-09" db="EMBL/GenBank/DDBJ databases">
        <authorList>
            <person name="Xu Y."/>
            <person name="Nagy A."/>
            <person name="Liu N.T."/>
            <person name="Nou X."/>
        </authorList>
    </citation>
    <scope>NUCLEOTIDE SEQUENCE [LARGE SCALE GENOMIC DNA]</scope>
    <source>
        <strain evidence="2 3">FC1138</strain>
    </source>
</reference>
<dbReference type="RefSeq" id="WP_021195238.1">
    <property type="nucleotide sequence ID" value="NZ_CP012605.1"/>
</dbReference>
<sequence>MKKLCVIATFVLAGNAAYGALAVGGGEPGGVTLSPASSRAQPHASDAPRMLRGVVTALNLDKGEIDVHGNRLQVGRAVRVFGPAGDEGRLSSLRQGQEIRFLLDPKDASERTISVIYLQ</sequence>